<accession>A0AAV8UX94</accession>
<name>A0AAV8UX94_9RHOD</name>
<reference evidence="2 3" key="1">
    <citation type="journal article" date="2023" name="Nat. Commun.">
        <title>Origin of minicircular mitochondrial genomes in red algae.</title>
        <authorList>
            <person name="Lee Y."/>
            <person name="Cho C.H."/>
            <person name="Lee Y.M."/>
            <person name="Park S.I."/>
            <person name="Yang J.H."/>
            <person name="West J.A."/>
            <person name="Bhattacharya D."/>
            <person name="Yoon H.S."/>
        </authorList>
    </citation>
    <scope>NUCLEOTIDE SEQUENCE [LARGE SCALE GENOMIC DNA]</scope>
    <source>
        <strain evidence="2 3">CCMP1338</strain>
        <tissue evidence="2">Whole cell</tissue>
    </source>
</reference>
<comment type="caution">
    <text evidence="2">The sequence shown here is derived from an EMBL/GenBank/DDBJ whole genome shotgun (WGS) entry which is preliminary data.</text>
</comment>
<dbReference type="AlphaFoldDB" id="A0AAV8UX94"/>
<evidence type="ECO:0008006" key="4">
    <source>
        <dbReference type="Google" id="ProtNLM"/>
    </source>
</evidence>
<gene>
    <name evidence="2" type="ORF">NDN08_001666</name>
</gene>
<evidence type="ECO:0000313" key="2">
    <source>
        <dbReference type="EMBL" id="KAJ8905156.1"/>
    </source>
</evidence>
<dbReference type="EMBL" id="JAMWBK010000005">
    <property type="protein sequence ID" value="KAJ8905156.1"/>
    <property type="molecule type" value="Genomic_DNA"/>
</dbReference>
<keyword evidence="3" id="KW-1185">Reference proteome</keyword>
<sequence>MDTTTQTAGPIESTGIRVRSKVQEVVAPRVEPHLKVAQDKYVQLKQEYPNAATTLESAERRISQLGESVAKGYEGIVKAGDGAINENLTAPYEKVKSAVVEESETEEFKNVKAAGKAFFTSITTLLFTYSMRVLNFTDEQVKSKLPEATDEMVNVEQPAEPTLLKRTLGVSAHVVNSAYSFLLKKSTLRGHEVDFRSPKTAKEYLTPAFNMVKVFGLGLTRYVCELSENYRWAGAETVHKVAKFTLEQTDFSPKRGSESASSEVSSAAPPVVPGAATPVATAPIVAESPVEEETEKDK</sequence>
<evidence type="ECO:0000313" key="3">
    <source>
        <dbReference type="Proteomes" id="UP001157974"/>
    </source>
</evidence>
<feature type="region of interest" description="Disordered" evidence="1">
    <location>
        <begin position="251"/>
        <end position="298"/>
    </location>
</feature>
<evidence type="ECO:0000256" key="1">
    <source>
        <dbReference type="SAM" id="MobiDB-lite"/>
    </source>
</evidence>
<proteinExistence type="predicted"/>
<organism evidence="2 3">
    <name type="scientific">Rhodosorus marinus</name>
    <dbReference type="NCBI Taxonomy" id="101924"/>
    <lineage>
        <taxon>Eukaryota</taxon>
        <taxon>Rhodophyta</taxon>
        <taxon>Stylonematophyceae</taxon>
        <taxon>Stylonematales</taxon>
        <taxon>Stylonemataceae</taxon>
        <taxon>Rhodosorus</taxon>
    </lineage>
</organism>
<feature type="compositionally biased region" description="Low complexity" evidence="1">
    <location>
        <begin position="258"/>
        <end position="286"/>
    </location>
</feature>
<dbReference type="Proteomes" id="UP001157974">
    <property type="component" value="Unassembled WGS sequence"/>
</dbReference>
<feature type="compositionally biased region" description="Acidic residues" evidence="1">
    <location>
        <begin position="289"/>
        <end position="298"/>
    </location>
</feature>
<protein>
    <recommendedName>
        <fullName evidence="4">MICOS complex subunit</fullName>
    </recommendedName>
</protein>